<dbReference type="AlphaFoldDB" id="A0AA38LPI4"/>
<accession>A0AA38LPI4</accession>
<dbReference type="PANTHER" id="PTHR47098:SF2">
    <property type="entry name" value="PROTEIN MAK32"/>
    <property type="match status" value="1"/>
</dbReference>
<dbReference type="Gene3D" id="3.40.1190.20">
    <property type="match status" value="1"/>
</dbReference>
<gene>
    <name evidence="2" type="ORF">MKK02DRAFT_20913</name>
</gene>
<name>A0AA38LPI4_9TREE</name>
<dbReference type="Proteomes" id="UP001164286">
    <property type="component" value="Unassembled WGS sequence"/>
</dbReference>
<comment type="caution">
    <text evidence="2">The sequence shown here is derived from an EMBL/GenBank/DDBJ whole genome shotgun (WGS) entry which is preliminary data.</text>
</comment>
<keyword evidence="3" id="KW-1185">Reference proteome</keyword>
<dbReference type="InterPro" id="IPR011611">
    <property type="entry name" value="PfkB_dom"/>
</dbReference>
<proteinExistence type="predicted"/>
<reference evidence="2" key="1">
    <citation type="journal article" date="2022" name="G3 (Bethesda)">
        <title>High quality genome of the basidiomycete yeast Dioszegia hungarica PDD-24b-2 isolated from cloud water.</title>
        <authorList>
            <person name="Jarrige D."/>
            <person name="Haridas S."/>
            <person name="Bleykasten-Grosshans C."/>
            <person name="Joly M."/>
            <person name="Nadalig T."/>
            <person name="Sancelme M."/>
            <person name="Vuilleumier S."/>
            <person name="Grigoriev I.V."/>
            <person name="Amato P."/>
            <person name="Bringel F."/>
        </authorList>
    </citation>
    <scope>NUCLEOTIDE SEQUENCE</scope>
    <source>
        <strain evidence="2">PDD-24b-2</strain>
    </source>
</reference>
<dbReference type="RefSeq" id="XP_052941889.1">
    <property type="nucleotide sequence ID" value="XM_053086334.1"/>
</dbReference>
<dbReference type="EMBL" id="JAKWFO010000015">
    <property type="protein sequence ID" value="KAI9632112.1"/>
    <property type="molecule type" value="Genomic_DNA"/>
</dbReference>
<protein>
    <submittedName>
        <fullName evidence="2">Ribokinase-like protein</fullName>
    </submittedName>
</protein>
<dbReference type="InterPro" id="IPR029056">
    <property type="entry name" value="Ribokinase-like"/>
</dbReference>
<evidence type="ECO:0000313" key="3">
    <source>
        <dbReference type="Proteomes" id="UP001164286"/>
    </source>
</evidence>
<dbReference type="SUPFAM" id="SSF53613">
    <property type="entry name" value="Ribokinase-like"/>
    <property type="match status" value="1"/>
</dbReference>
<dbReference type="GeneID" id="77725535"/>
<evidence type="ECO:0000313" key="2">
    <source>
        <dbReference type="EMBL" id="KAI9632112.1"/>
    </source>
</evidence>
<dbReference type="PANTHER" id="PTHR47098">
    <property type="entry name" value="PROTEIN MAK32"/>
    <property type="match status" value="1"/>
</dbReference>
<sequence length="367" mass="40316">MSSTDLFLNKPTPSQLGEKGRVATLGMFIIDHFEVTDPDGQKRQTEEEAVPMIAARMFLSPSHVGLVVDKGTDFPPAFENKLSVLGEGVYWRAREGGTTRALNVYSGSEVGEGHQSFRYLTPSLQIHLSDLVCPPSPWAQDRPEWVHVVVRYPRAHAIVAERDAIARGEVEGVVSSWKPKMIWEPLDVQRIGVDEWCRLAVNFEVISPNLLELQHILHLNHDTQQDTTAQTESAATRLHSLLEPLAQSSGRTIPTIVLRAGKYGSYTISPTWKGWTPAYWQEEEQGRVVDPTGGGNGFLGGFAAGMILSGDDARFATICGSAAASFMIQQRGLPVYGLSGQDGVGGRWNGDDPWARARDIAARMQEP</sequence>
<organism evidence="2 3">
    <name type="scientific">Dioszegia hungarica</name>
    <dbReference type="NCBI Taxonomy" id="4972"/>
    <lineage>
        <taxon>Eukaryota</taxon>
        <taxon>Fungi</taxon>
        <taxon>Dikarya</taxon>
        <taxon>Basidiomycota</taxon>
        <taxon>Agaricomycotina</taxon>
        <taxon>Tremellomycetes</taxon>
        <taxon>Tremellales</taxon>
        <taxon>Bulleribasidiaceae</taxon>
        <taxon>Dioszegia</taxon>
    </lineage>
</organism>
<feature type="domain" description="Carbohydrate kinase PfkB" evidence="1">
    <location>
        <begin position="204"/>
        <end position="332"/>
    </location>
</feature>
<dbReference type="Pfam" id="PF00294">
    <property type="entry name" value="PfkB"/>
    <property type="match status" value="1"/>
</dbReference>
<evidence type="ECO:0000259" key="1">
    <source>
        <dbReference type="Pfam" id="PF00294"/>
    </source>
</evidence>